<feature type="compositionally biased region" description="Basic and acidic residues" evidence="1">
    <location>
        <begin position="101"/>
        <end position="110"/>
    </location>
</feature>
<evidence type="ECO:0000256" key="1">
    <source>
        <dbReference type="SAM" id="MobiDB-lite"/>
    </source>
</evidence>
<feature type="region of interest" description="Disordered" evidence="1">
    <location>
        <begin position="606"/>
        <end position="735"/>
    </location>
</feature>
<evidence type="ECO:0000313" key="2">
    <source>
        <dbReference type="EMBL" id="EPE30344.1"/>
    </source>
</evidence>
<dbReference type="RefSeq" id="XP_008081755.1">
    <property type="nucleotide sequence ID" value="XM_008083564.1"/>
</dbReference>
<dbReference type="HOGENOM" id="CLU_254857_0_0_1"/>
<evidence type="ECO:0000313" key="3">
    <source>
        <dbReference type="Proteomes" id="UP000016922"/>
    </source>
</evidence>
<proteinExistence type="predicted"/>
<feature type="compositionally biased region" description="Polar residues" evidence="1">
    <location>
        <begin position="658"/>
        <end position="676"/>
    </location>
</feature>
<reference evidence="2 3" key="1">
    <citation type="journal article" date="2013" name="BMC Genomics">
        <title>Genomics-driven discovery of the pneumocandin biosynthetic gene cluster in the fungus Glarea lozoyensis.</title>
        <authorList>
            <person name="Chen L."/>
            <person name="Yue Q."/>
            <person name="Zhang X."/>
            <person name="Xiang M."/>
            <person name="Wang C."/>
            <person name="Li S."/>
            <person name="Che Y."/>
            <person name="Ortiz-Lopez F.J."/>
            <person name="Bills G.F."/>
            <person name="Liu X."/>
            <person name="An Z."/>
        </authorList>
    </citation>
    <scope>NUCLEOTIDE SEQUENCE [LARGE SCALE GENOMIC DNA]</scope>
    <source>
        <strain evidence="3">ATCC 20868 / MF5171</strain>
    </source>
</reference>
<sequence>MSGPDYSSLFSYGQCSLTSPQDTQKIEQKGKSGDLLHKSNAFFLGLPRYKNPPPKAEGEDDENDGLIDLDEATRTPLGNRNSSSAKTHKDESDDLIFLPQRDTKSQEHQNRSFASIETAPDSAVSHIGRPQIPVELDSWDAWNSLAIRKPRCDRSSSSPDSTTIKRFFGTKPHSNLISTIVLAGEAGEAQFLLLRLGNLIVPAATSRSSHVADFLAEAGRAQSLDNGQFDERAFYKLLSHLQIIPALEDMDPAAHGLLTSFPLTHPRENLKNPSGQRATDSVSWNEGFNTRVFSISARHSQLPLRNSRLSSAVLCPYKLRGTWADHESYTTTMSSWNRRRIAFDQINNALHPVNYQAPQAPEFSKLARAFFGGLPVPEDINEDTREQNPTPTTRELEDGIVNNCGDSVHEESATNSQKPENVPHVTIRFSTGAFSEVLRERPIEDKSLICFLQDCAIANVLEEACVARKPLPSGVKVYRTDQFSWVRDSPFRNIVSFRSEKQYNEVSANTTSDSRVPTIRLSTSEFVDFDAVLKKHSPTDALESNTKAKTCKNHQKSKDAKKKKPRARVTSKQENNTVDDENGGGTDTDHSTIITDRKTLLTKAEQPMGSDNSLSNFGPPAPSLNIKDVSGDSLSEPKWEIVKPKSQRKPSGQGDAINRSTHNGQRSQPVQSSTHKISIKTKAPVTPLVIKKNSQSASGNFKVQPPMGPRAVQNQASASHSQTSQSPKNNHQKLQTKDITTKVVSPEDFPALGPSPSTTIKRPAETCHSKTLKPPRNNHPQTCQNIPKSDSKGHLSGKDEIALKTSGKASSVVSSTADDVVSVPCRIEHQMLVISKESEQKKATSHKSAIFNDDTVSPVSCESPNTSADIITDDRPLEASAPISHVTVRHSEKTNEQPFRTGLVKAEEKIDDLNTSPSTSKHPVSVEEVVAPHGCKSPETARNYSVSPTRNHMDIASTNTISNNIRPCHDVQNTKEYPLPPGPNCENQCTSENDIDNGSNLASLGQLCTSIPVSPSSGREQVDKPDHHSTAISEDSKVGPASGEDENSLTGSHCPSDGWNQEAIYPSNIENGTLPPSAQKVINGDVSDLQPTTNNHNTMAIRDRVEPRPLSGFRKRPRTAHTAFRCSLCLESGFATLSAPLVLCPGCGPLCNIRYCSVACLLANAYDHAHQCMNFPASQRLAYHNLPLQYVYEKDPIMPINPWTVVSAEQFRQKAFSMYGSLSLFQPDLNPDTRRPLPKHRVTGLSVFSNKQILGEYHVFRSATTTAGYLLQPKAEVIFTVCAHNEGHYRGILRRALNASYLLPQIEVLEFIFRLIRSYIFDDEFFNNCTHSASDDVVFEEFRHQFSKEFDLSPENYEHEPPQFDVENALETIIPCLDSIEMRYPILQYWRR</sequence>
<organism evidence="2 3">
    <name type="scientific">Glarea lozoyensis (strain ATCC 20868 / MF5171)</name>
    <dbReference type="NCBI Taxonomy" id="1116229"/>
    <lineage>
        <taxon>Eukaryota</taxon>
        <taxon>Fungi</taxon>
        <taxon>Dikarya</taxon>
        <taxon>Ascomycota</taxon>
        <taxon>Pezizomycotina</taxon>
        <taxon>Leotiomycetes</taxon>
        <taxon>Helotiales</taxon>
        <taxon>Helotiaceae</taxon>
        <taxon>Glarea</taxon>
    </lineage>
</organism>
<feature type="region of interest" description="Disordered" evidence="1">
    <location>
        <begin position="538"/>
        <end position="593"/>
    </location>
</feature>
<feature type="region of interest" description="Disordered" evidence="1">
    <location>
        <begin position="377"/>
        <end position="399"/>
    </location>
</feature>
<name>S3CZM9_GLAL2</name>
<protein>
    <submittedName>
        <fullName evidence="2">Uncharacterized protein</fullName>
    </submittedName>
</protein>
<feature type="compositionally biased region" description="Basic and acidic residues" evidence="1">
    <location>
        <begin position="24"/>
        <end position="37"/>
    </location>
</feature>
<dbReference type="OrthoDB" id="4757558at2759"/>
<feature type="compositionally biased region" description="Polar residues" evidence="1">
    <location>
        <begin position="8"/>
        <end position="23"/>
    </location>
</feature>
<feature type="compositionally biased region" description="Acidic residues" evidence="1">
    <location>
        <begin position="58"/>
        <end position="70"/>
    </location>
</feature>
<dbReference type="STRING" id="1116229.S3CZM9"/>
<feature type="compositionally biased region" description="Low complexity" evidence="1">
    <location>
        <begin position="713"/>
        <end position="726"/>
    </location>
</feature>
<feature type="compositionally biased region" description="Polar residues" evidence="1">
    <location>
        <begin position="76"/>
        <end position="85"/>
    </location>
</feature>
<dbReference type="Proteomes" id="UP000016922">
    <property type="component" value="Unassembled WGS sequence"/>
</dbReference>
<feature type="region of interest" description="Disordered" evidence="1">
    <location>
        <begin position="1"/>
        <end position="122"/>
    </location>
</feature>
<dbReference type="GeneID" id="19462366"/>
<dbReference type="EMBL" id="KE145363">
    <property type="protein sequence ID" value="EPE30344.1"/>
    <property type="molecule type" value="Genomic_DNA"/>
</dbReference>
<feature type="region of interest" description="Disordered" evidence="1">
    <location>
        <begin position="768"/>
        <end position="796"/>
    </location>
</feature>
<keyword evidence="3" id="KW-1185">Reference proteome</keyword>
<gene>
    <name evidence="2" type="ORF">GLAREA_03311</name>
</gene>
<feature type="compositionally biased region" description="Polar residues" evidence="1">
    <location>
        <begin position="692"/>
        <end position="701"/>
    </location>
</feature>
<feature type="region of interest" description="Disordered" evidence="1">
    <location>
        <begin position="1011"/>
        <end position="1095"/>
    </location>
</feature>
<dbReference type="KEGG" id="glz:GLAREA_03311"/>
<accession>S3CZM9</accession>
<feature type="compositionally biased region" description="Basic residues" evidence="1">
    <location>
        <begin position="549"/>
        <end position="569"/>
    </location>
</feature>
<feature type="compositionally biased region" description="Basic and acidic residues" evidence="1">
    <location>
        <begin position="1020"/>
        <end position="1037"/>
    </location>
</feature>
<feature type="compositionally biased region" description="Polar residues" evidence="1">
    <location>
        <begin position="778"/>
        <end position="788"/>
    </location>
</feature>